<dbReference type="InterPro" id="IPR001128">
    <property type="entry name" value="Cyt_P450"/>
</dbReference>
<dbReference type="HOGENOM" id="CLU_001570_14_11_1"/>
<dbReference type="InterPro" id="IPR036396">
    <property type="entry name" value="Cyt_P450_sf"/>
</dbReference>
<keyword evidence="2 4" id="KW-0479">Metal-binding</keyword>
<dbReference type="InterPro" id="IPR050121">
    <property type="entry name" value="Cytochrome_P450_monoxygenase"/>
</dbReference>
<dbReference type="Pfam" id="PF00067">
    <property type="entry name" value="p450"/>
    <property type="match status" value="1"/>
</dbReference>
<keyword evidence="1 4" id="KW-0349">Heme</keyword>
<dbReference type="PRINTS" id="PR00463">
    <property type="entry name" value="EP450I"/>
</dbReference>
<reference evidence="5 6" key="1">
    <citation type="journal article" date="2011" name="PLoS Genet.">
        <title>Genome sequencing and comparative transcriptomics of the model entomopathogenic fungi Metarhizium anisopliae and M. acridum.</title>
        <authorList>
            <person name="Gao Q."/>
            <person name="Jin K."/>
            <person name="Ying S.H."/>
            <person name="Zhang Y."/>
            <person name="Xiao G."/>
            <person name="Shang Y."/>
            <person name="Duan Z."/>
            <person name="Hu X."/>
            <person name="Xie X.Q."/>
            <person name="Zhou G."/>
            <person name="Peng G."/>
            <person name="Luo Z."/>
            <person name="Huang W."/>
            <person name="Wang B."/>
            <person name="Fang W."/>
            <person name="Wang S."/>
            <person name="Zhong Y."/>
            <person name="Ma L.J."/>
            <person name="St Leger R.J."/>
            <person name="Zhao G.P."/>
            <person name="Pei Y."/>
            <person name="Feng M.G."/>
            <person name="Xia Y."/>
            <person name="Wang C."/>
        </authorList>
    </citation>
    <scope>NUCLEOTIDE SEQUENCE [LARGE SCALE GENOMIC DNA]</scope>
    <source>
        <strain evidence="5 6">CQMa 102</strain>
    </source>
</reference>
<evidence type="ECO:0008006" key="7">
    <source>
        <dbReference type="Google" id="ProtNLM"/>
    </source>
</evidence>
<dbReference type="InParanoid" id="E9EIH3"/>
<dbReference type="STRING" id="655827.E9EIH3"/>
<dbReference type="InterPro" id="IPR002401">
    <property type="entry name" value="Cyt_P450_E_grp-I"/>
</dbReference>
<dbReference type="EMBL" id="GL698640">
    <property type="protein sequence ID" value="EFY84287.1"/>
    <property type="molecule type" value="Genomic_DNA"/>
</dbReference>
<organism evidence="6">
    <name type="scientific">Metarhizium acridum (strain CQMa 102)</name>
    <dbReference type="NCBI Taxonomy" id="655827"/>
    <lineage>
        <taxon>Eukaryota</taxon>
        <taxon>Fungi</taxon>
        <taxon>Dikarya</taxon>
        <taxon>Ascomycota</taxon>
        <taxon>Pezizomycotina</taxon>
        <taxon>Sordariomycetes</taxon>
        <taxon>Hypocreomycetidae</taxon>
        <taxon>Hypocreales</taxon>
        <taxon>Clavicipitaceae</taxon>
        <taxon>Metarhizium</taxon>
    </lineage>
</organism>
<evidence type="ECO:0000313" key="6">
    <source>
        <dbReference type="Proteomes" id="UP000002499"/>
    </source>
</evidence>
<dbReference type="GO" id="GO:0020037">
    <property type="term" value="F:heme binding"/>
    <property type="evidence" value="ECO:0007669"/>
    <property type="project" value="InterPro"/>
</dbReference>
<proteinExistence type="predicted"/>
<keyword evidence="3 4" id="KW-0408">Iron</keyword>
<feature type="binding site" description="axial binding residue" evidence="4">
    <location>
        <position position="398"/>
    </location>
    <ligand>
        <name>heme</name>
        <dbReference type="ChEBI" id="CHEBI:30413"/>
    </ligand>
    <ligandPart>
        <name>Fe</name>
        <dbReference type="ChEBI" id="CHEBI:18248"/>
    </ligandPart>
</feature>
<evidence type="ECO:0000256" key="3">
    <source>
        <dbReference type="ARBA" id="ARBA00023004"/>
    </source>
</evidence>
<dbReference type="OMA" id="GEPYNHG"/>
<evidence type="ECO:0000256" key="1">
    <source>
        <dbReference type="ARBA" id="ARBA00022617"/>
    </source>
</evidence>
<dbReference type="GO" id="GO:0004497">
    <property type="term" value="F:monooxygenase activity"/>
    <property type="evidence" value="ECO:0007669"/>
    <property type="project" value="InterPro"/>
</dbReference>
<accession>E9EIH3</accession>
<evidence type="ECO:0000256" key="2">
    <source>
        <dbReference type="ARBA" id="ARBA00022723"/>
    </source>
</evidence>
<dbReference type="PANTHER" id="PTHR24305:SF226">
    <property type="entry name" value="CYTOCHROME P450 MONOOXYGENASE"/>
    <property type="match status" value="1"/>
</dbReference>
<sequence>MVRIVILSIREVTSHQKLSAAGDVFRLGPNKLIFNSAAAVQDIYLNPRVAKGEPYNHGMFISKHRTLLMTTNKEEHKKKSKVIGAVLNERSMRIFEPKIIKRVNEFLQVLVSASESSTPVNLSDVSTYLATDIAADLAFGQPLNTQTEEANRFFPMTLKKWSWRVNMMMQFTPWRIYNLIMMAVKYKETMKLMVAIKNMVRAREAMDRHAYHDFYSIVIDEIKLDSSFLSSEMWPHGTNFLAAGGLTTAATIASTFFYLSRYPESYARVAREVRTTFSLADEIQQGPKLTGCKYLRACIEESLRCSPPVLSILWRQLDPADTSGKPFIVDGHVIPRGTQVGASLYALFHNDRIFPDPFVYRPERWLEPANGAKNDDLKAARRTMRMAHIPFAAGDRACPGKAMAWIEITMTIARTLWCFDFEKAPGKLGRVGEILHTKPDGQGFVPEHKIEDWFTAVHNGPYLTFRKHDRLPK</sequence>
<dbReference type="PRINTS" id="PR00385">
    <property type="entry name" value="P450"/>
</dbReference>
<comment type="cofactor">
    <cofactor evidence="4">
        <name>heme</name>
        <dbReference type="ChEBI" id="CHEBI:30413"/>
    </cofactor>
</comment>
<protein>
    <recommendedName>
        <fullName evidence="7">Benzoate 4-monooxygenase cytochrome P450</fullName>
    </recommendedName>
</protein>
<evidence type="ECO:0000256" key="4">
    <source>
        <dbReference type="PIRSR" id="PIRSR602401-1"/>
    </source>
</evidence>
<dbReference type="PANTHER" id="PTHR24305">
    <property type="entry name" value="CYTOCHROME P450"/>
    <property type="match status" value="1"/>
</dbReference>
<dbReference type="GO" id="GO:0016705">
    <property type="term" value="F:oxidoreductase activity, acting on paired donors, with incorporation or reduction of molecular oxygen"/>
    <property type="evidence" value="ECO:0007669"/>
    <property type="project" value="InterPro"/>
</dbReference>
<dbReference type="OrthoDB" id="1470350at2759"/>
<dbReference type="eggNOG" id="KOG0157">
    <property type="taxonomic scope" value="Eukaryota"/>
</dbReference>
<name>E9EIH3_METAQ</name>
<evidence type="ECO:0000313" key="5">
    <source>
        <dbReference type="EMBL" id="EFY84287.1"/>
    </source>
</evidence>
<dbReference type="SUPFAM" id="SSF48264">
    <property type="entry name" value="Cytochrome P450"/>
    <property type="match status" value="1"/>
</dbReference>
<gene>
    <name evidence="5" type="ORF">MAC_09671</name>
</gene>
<dbReference type="GO" id="GO:0005506">
    <property type="term" value="F:iron ion binding"/>
    <property type="evidence" value="ECO:0007669"/>
    <property type="project" value="InterPro"/>
</dbReference>
<keyword evidence="6" id="KW-1185">Reference proteome</keyword>
<dbReference type="Gene3D" id="1.10.630.10">
    <property type="entry name" value="Cytochrome P450"/>
    <property type="match status" value="1"/>
</dbReference>
<dbReference type="AlphaFoldDB" id="E9EIH3"/>
<dbReference type="Proteomes" id="UP000002499">
    <property type="component" value="Unassembled WGS sequence"/>
</dbReference>